<dbReference type="CDD" id="cd00093">
    <property type="entry name" value="HTH_XRE"/>
    <property type="match status" value="1"/>
</dbReference>
<gene>
    <name evidence="2" type="ORF">L7E55_15510</name>
</gene>
<dbReference type="AlphaFoldDB" id="A0A9X4H959"/>
<accession>A0A9X4H959</accession>
<organism evidence="2 3">
    <name type="scientific">Pelotomaculum isophthalicicum JI</name>
    <dbReference type="NCBI Taxonomy" id="947010"/>
    <lineage>
        <taxon>Bacteria</taxon>
        <taxon>Bacillati</taxon>
        <taxon>Bacillota</taxon>
        <taxon>Clostridia</taxon>
        <taxon>Eubacteriales</taxon>
        <taxon>Desulfotomaculaceae</taxon>
        <taxon>Pelotomaculum</taxon>
    </lineage>
</organism>
<comment type="caution">
    <text evidence="2">The sequence shown here is derived from an EMBL/GenBank/DDBJ whole genome shotgun (WGS) entry which is preliminary data.</text>
</comment>
<sequence>MAKKQIVCRRLKGLMAENDLTIRELSKKTGISEKTLSLKIRGRRKWWIHELFLVTRQLGFAEIRKVFPEIFKDVLDRVG</sequence>
<dbReference type="Gene3D" id="1.10.260.40">
    <property type="entry name" value="lambda repressor-like DNA-binding domains"/>
    <property type="match status" value="1"/>
</dbReference>
<dbReference type="GO" id="GO:0003677">
    <property type="term" value="F:DNA binding"/>
    <property type="evidence" value="ECO:0007669"/>
    <property type="project" value="InterPro"/>
</dbReference>
<dbReference type="RefSeq" id="WP_277445246.1">
    <property type="nucleotide sequence ID" value="NZ_JAKOAV010000040.1"/>
</dbReference>
<evidence type="ECO:0000313" key="2">
    <source>
        <dbReference type="EMBL" id="MDF9409739.1"/>
    </source>
</evidence>
<dbReference type="InterPro" id="IPR001387">
    <property type="entry name" value="Cro/C1-type_HTH"/>
</dbReference>
<keyword evidence="3" id="KW-1185">Reference proteome</keyword>
<dbReference type="Proteomes" id="UP001154312">
    <property type="component" value="Unassembled WGS sequence"/>
</dbReference>
<evidence type="ECO:0000259" key="1">
    <source>
        <dbReference type="Pfam" id="PF13443"/>
    </source>
</evidence>
<feature type="domain" description="HTH cro/C1-type" evidence="1">
    <location>
        <begin position="10"/>
        <end position="43"/>
    </location>
</feature>
<reference evidence="2" key="1">
    <citation type="submission" date="2022-02" db="EMBL/GenBank/DDBJ databases">
        <authorList>
            <person name="Leng L."/>
        </authorList>
    </citation>
    <scope>NUCLEOTIDE SEQUENCE</scope>
    <source>
        <strain evidence="2">JI</strain>
    </source>
</reference>
<proteinExistence type="predicted"/>
<name>A0A9X4H959_9FIRM</name>
<dbReference type="EMBL" id="JAKOAV010000040">
    <property type="protein sequence ID" value="MDF9409739.1"/>
    <property type="molecule type" value="Genomic_DNA"/>
</dbReference>
<evidence type="ECO:0000313" key="3">
    <source>
        <dbReference type="Proteomes" id="UP001154312"/>
    </source>
</evidence>
<dbReference type="Pfam" id="PF13443">
    <property type="entry name" value="HTH_26"/>
    <property type="match status" value="1"/>
</dbReference>
<protein>
    <submittedName>
        <fullName evidence="2">Helix-turn-helix transcriptional regulator</fullName>
    </submittedName>
</protein>
<dbReference type="SUPFAM" id="SSF47413">
    <property type="entry name" value="lambda repressor-like DNA-binding domains"/>
    <property type="match status" value="1"/>
</dbReference>
<dbReference type="InterPro" id="IPR010982">
    <property type="entry name" value="Lambda_DNA-bd_dom_sf"/>
</dbReference>